<dbReference type="AlphaFoldDB" id="B8MDY4"/>
<proteinExistence type="predicted"/>
<dbReference type="EMBL" id="EQ962656">
    <property type="protein sequence ID" value="EED16061.1"/>
    <property type="molecule type" value="Genomic_DNA"/>
</dbReference>
<dbReference type="VEuPathDB" id="FungiDB:TSTA_011700"/>
<evidence type="ECO:0000313" key="1">
    <source>
        <dbReference type="EMBL" id="EED16061.1"/>
    </source>
</evidence>
<protein>
    <submittedName>
        <fullName evidence="1">Uncharacterized protein</fullName>
    </submittedName>
</protein>
<dbReference type="RefSeq" id="XP_002483295.1">
    <property type="nucleotide sequence ID" value="XM_002483250.1"/>
</dbReference>
<name>B8MDY4_TALSN</name>
<reference evidence="2" key="1">
    <citation type="journal article" date="2015" name="Genome Announc.">
        <title>Genome sequence of the AIDS-associated pathogen Penicillium marneffei (ATCC18224) and its near taxonomic relative Talaromyces stipitatus (ATCC10500).</title>
        <authorList>
            <person name="Nierman W.C."/>
            <person name="Fedorova-Abrams N.D."/>
            <person name="Andrianopoulos A."/>
        </authorList>
    </citation>
    <scope>NUCLEOTIDE SEQUENCE [LARGE SCALE GENOMIC DNA]</scope>
    <source>
        <strain evidence="2">ATCC 10500 / CBS 375.48 / QM 6759 / NRRL 1006</strain>
    </source>
</reference>
<evidence type="ECO:0000313" key="2">
    <source>
        <dbReference type="Proteomes" id="UP000001745"/>
    </source>
</evidence>
<accession>B8MDY4</accession>
<dbReference type="HOGENOM" id="CLU_2063043_0_0_1"/>
<dbReference type="PhylomeDB" id="B8MDY4"/>
<dbReference type="Proteomes" id="UP000001745">
    <property type="component" value="Unassembled WGS sequence"/>
</dbReference>
<dbReference type="OrthoDB" id="10273230at2759"/>
<organism evidence="1 2">
    <name type="scientific">Talaromyces stipitatus (strain ATCC 10500 / CBS 375.48 / QM 6759 / NRRL 1006)</name>
    <name type="common">Penicillium stipitatum</name>
    <dbReference type="NCBI Taxonomy" id="441959"/>
    <lineage>
        <taxon>Eukaryota</taxon>
        <taxon>Fungi</taxon>
        <taxon>Dikarya</taxon>
        <taxon>Ascomycota</taxon>
        <taxon>Pezizomycotina</taxon>
        <taxon>Eurotiomycetes</taxon>
        <taxon>Eurotiomycetidae</taxon>
        <taxon>Eurotiales</taxon>
        <taxon>Trichocomaceae</taxon>
        <taxon>Talaromyces</taxon>
        <taxon>Talaromyces sect. Talaromyces</taxon>
    </lineage>
</organism>
<gene>
    <name evidence="1" type="ORF">TSTA_011700</name>
</gene>
<sequence>MSSSPSPEPQPTYNIGLDGVEYEPALANHLQKNPNDFQAARDMWLNRIVEAFTGLGSHSAFSFNTDELIFNGLFVIDIANSLAHQIRVVDNEIYDAIDDKERVEASLGEFALHAAYHPW</sequence>
<keyword evidence="2" id="KW-1185">Reference proteome</keyword>
<dbReference type="GeneID" id="8098896"/>
<dbReference type="InParanoid" id="B8MDY4"/>